<evidence type="ECO:0000313" key="1">
    <source>
        <dbReference type="EMBL" id="AZA10432.1"/>
    </source>
</evidence>
<dbReference type="InterPro" id="IPR053158">
    <property type="entry name" value="CapK_Type1_Caps_Biosynth"/>
</dbReference>
<dbReference type="InterPro" id="IPR042099">
    <property type="entry name" value="ANL_N_sf"/>
</dbReference>
<accession>A0A3G6IXL6</accession>
<dbReference type="KEGG" id="cgk:CGERO_00470"/>
<dbReference type="PANTHER" id="PTHR36932">
    <property type="entry name" value="CAPSULAR POLYSACCHARIDE BIOSYNTHESIS PROTEIN"/>
    <property type="match status" value="1"/>
</dbReference>
<gene>
    <name evidence="1" type="ORF">CGERO_00470</name>
</gene>
<dbReference type="Gene3D" id="3.40.50.12780">
    <property type="entry name" value="N-terminal domain of ligase-like"/>
    <property type="match status" value="1"/>
</dbReference>
<protein>
    <recommendedName>
        <fullName evidence="3">Phenylacetate--CoA ligase</fullName>
    </recommendedName>
</protein>
<organism evidence="1 2">
    <name type="scientific">Corynebacterium gerontici</name>
    <dbReference type="NCBI Taxonomy" id="2079234"/>
    <lineage>
        <taxon>Bacteria</taxon>
        <taxon>Bacillati</taxon>
        <taxon>Actinomycetota</taxon>
        <taxon>Actinomycetes</taxon>
        <taxon>Mycobacteriales</taxon>
        <taxon>Corynebacteriaceae</taxon>
        <taxon>Corynebacterium</taxon>
    </lineage>
</organism>
<dbReference type="RefSeq" id="WP_123932753.1">
    <property type="nucleotide sequence ID" value="NZ_CP033897.1"/>
</dbReference>
<proteinExistence type="predicted"/>
<dbReference type="PANTHER" id="PTHR36932:SF1">
    <property type="entry name" value="CAPSULAR POLYSACCHARIDE BIOSYNTHESIS PROTEIN"/>
    <property type="match status" value="1"/>
</dbReference>
<dbReference type="EMBL" id="CP033897">
    <property type="protein sequence ID" value="AZA10432.1"/>
    <property type="molecule type" value="Genomic_DNA"/>
</dbReference>
<dbReference type="SUPFAM" id="SSF56801">
    <property type="entry name" value="Acetyl-CoA synthetase-like"/>
    <property type="match status" value="1"/>
</dbReference>
<sequence>MLGYPSHIIRATIGAKRARPAAEAAQQWAADAIKAPEVIAEEQLARFNAQWTKAQHLPFYIYWQKEHDLPARIERLEDLDNWPVLSKDHLREREDLVRDTPGTTAAYRTSGSTGSPFSFPRGGQELIDGYARTWAYREAHGLRPFDSFLLAANTLGHQAHTRKGYVQARAKRIAKDVAGNSWTVPGLIANPEQADAALRAIRVLRPRYLVGYTSALVMIAQRYLDTGARGLGSVTHVIPTSETVTPADAAVLSNLGEVIVEYGAVETGVIAASMPGANLRHGWPIQVLWPWILLREHAVVSTLSQRVFPLVNYSLGDDITASKQGPGGTILELAAVEGRTRDVITLASNHGSIDLRACELSMLVRNIDGVLSAQVAPTQGEGADIAVVCAQGTQHEAIAAQAERSLRMHHPGVAKGRVRLRFVDAFVPLARGKRGVAIEANRIPEHAPTKEI</sequence>
<name>A0A3G6IXL6_9CORY</name>
<dbReference type="Proteomes" id="UP000271587">
    <property type="component" value="Chromosome"/>
</dbReference>
<dbReference type="OrthoDB" id="580775at2"/>
<dbReference type="AlphaFoldDB" id="A0A3G6IXL6"/>
<evidence type="ECO:0008006" key="3">
    <source>
        <dbReference type="Google" id="ProtNLM"/>
    </source>
</evidence>
<evidence type="ECO:0000313" key="2">
    <source>
        <dbReference type="Proteomes" id="UP000271587"/>
    </source>
</evidence>
<keyword evidence="2" id="KW-1185">Reference proteome</keyword>
<reference evidence="1 2" key="1">
    <citation type="submission" date="2018-11" db="EMBL/GenBank/DDBJ databases">
        <authorList>
            <person name="Kleinhagauer T."/>
            <person name="Glaeser S.P."/>
            <person name="Spergser J."/>
            <person name="Ruckert C."/>
            <person name="Kaempfer P."/>
            <person name="Busse H.-J."/>
        </authorList>
    </citation>
    <scope>NUCLEOTIDE SEQUENCE [LARGE SCALE GENOMIC DNA]</scope>
    <source>
        <strain evidence="1 2">W8</strain>
    </source>
</reference>